<dbReference type="GO" id="GO:0016787">
    <property type="term" value="F:hydrolase activity"/>
    <property type="evidence" value="ECO:0007669"/>
    <property type="project" value="UniProtKB-KW"/>
</dbReference>
<keyword evidence="1" id="KW-0456">Lyase</keyword>
<protein>
    <submittedName>
        <fullName evidence="3">Amidohydrolase family protein</fullName>
    </submittedName>
</protein>
<evidence type="ECO:0000313" key="4">
    <source>
        <dbReference type="Proteomes" id="UP000466794"/>
    </source>
</evidence>
<dbReference type="PANTHER" id="PTHR21240">
    <property type="entry name" value="2-AMINO-3-CARBOXYLMUCONATE-6-SEMIALDEHYDE DECARBOXYLASE"/>
    <property type="match status" value="1"/>
</dbReference>
<feature type="domain" description="Amidohydrolase-related" evidence="2">
    <location>
        <begin position="9"/>
        <end position="265"/>
    </location>
</feature>
<dbReference type="Proteomes" id="UP000466794">
    <property type="component" value="Unassembled WGS sequence"/>
</dbReference>
<proteinExistence type="predicted"/>
<evidence type="ECO:0000256" key="1">
    <source>
        <dbReference type="ARBA" id="ARBA00023239"/>
    </source>
</evidence>
<dbReference type="AlphaFoldDB" id="A0A7K1UVQ2"/>
<dbReference type="InterPro" id="IPR006680">
    <property type="entry name" value="Amidohydro-rel"/>
</dbReference>
<dbReference type="GO" id="GO:0016831">
    <property type="term" value="F:carboxy-lyase activity"/>
    <property type="evidence" value="ECO:0007669"/>
    <property type="project" value="InterPro"/>
</dbReference>
<dbReference type="InterPro" id="IPR032465">
    <property type="entry name" value="ACMSD"/>
</dbReference>
<keyword evidence="3" id="KW-0378">Hydrolase</keyword>
<dbReference type="PANTHER" id="PTHR21240:SF28">
    <property type="entry name" value="ISO-OROTATE DECARBOXYLASE (EUROFUNG)"/>
    <property type="match status" value="1"/>
</dbReference>
<accession>A0A7K1UVQ2</accession>
<keyword evidence="4" id="KW-1185">Reference proteome</keyword>
<dbReference type="GO" id="GO:0005737">
    <property type="term" value="C:cytoplasm"/>
    <property type="evidence" value="ECO:0007669"/>
    <property type="project" value="TreeGrafter"/>
</dbReference>
<dbReference type="Pfam" id="PF04909">
    <property type="entry name" value="Amidohydro_2"/>
    <property type="match status" value="1"/>
</dbReference>
<evidence type="ECO:0000259" key="2">
    <source>
        <dbReference type="Pfam" id="PF04909"/>
    </source>
</evidence>
<dbReference type="SUPFAM" id="SSF51556">
    <property type="entry name" value="Metallo-dependent hydrolases"/>
    <property type="match status" value="1"/>
</dbReference>
<dbReference type="EMBL" id="WRPP01000002">
    <property type="protein sequence ID" value="MVU78466.1"/>
    <property type="molecule type" value="Genomic_DNA"/>
</dbReference>
<reference evidence="3 4" key="1">
    <citation type="submission" date="2019-12" db="EMBL/GenBank/DDBJ databases">
        <title>Nocardia sp. nov. ET3-3 isolated from soil.</title>
        <authorList>
            <person name="Kanchanasin P."/>
            <person name="Tanasupawat S."/>
            <person name="Yuki M."/>
            <person name="Kudo T."/>
        </authorList>
    </citation>
    <scope>NUCLEOTIDE SEQUENCE [LARGE SCALE GENOMIC DNA]</scope>
    <source>
        <strain evidence="3 4">ET3-3</strain>
    </source>
</reference>
<comment type="caution">
    <text evidence="3">The sequence shown here is derived from an EMBL/GenBank/DDBJ whole genome shotgun (WGS) entry which is preliminary data.</text>
</comment>
<evidence type="ECO:0000313" key="3">
    <source>
        <dbReference type="EMBL" id="MVU78466.1"/>
    </source>
</evidence>
<dbReference type="Gene3D" id="3.20.20.140">
    <property type="entry name" value="Metal-dependent hydrolases"/>
    <property type="match status" value="1"/>
</dbReference>
<dbReference type="CDD" id="cd01292">
    <property type="entry name" value="metallo-dependent_hydrolases"/>
    <property type="match status" value="1"/>
</dbReference>
<gene>
    <name evidence="3" type="ORF">GPX89_14575</name>
</gene>
<name>A0A7K1UVQ2_9NOCA</name>
<sequence>MPEQVLRKVWGYFDAAGPLIGSREWPITYRDEEQVRLKTLRGFGVRAFTSMVYPHKPDMAAWLNDWSADFAARTPDCLHTSTFYPEPSAPAYVSAAIEGGTRIFKLHIQVGDYHPADPQLDEVWGVIQDAGIPVVMHCGSGPAAGRFTGPGPMATLLQRFPRLRPVIAHLGAPEYTGFLDLAATYDGVLFDTTMSFTDFFDAAAGPFPAAELPRLRDVGDRILFGSDFPNIPYPYGHALFALERLGLGDEWLRAVCHDNAARLFALG</sequence>
<organism evidence="3 4">
    <name type="scientific">Nocardia terrae</name>
    <dbReference type="NCBI Taxonomy" id="2675851"/>
    <lineage>
        <taxon>Bacteria</taxon>
        <taxon>Bacillati</taxon>
        <taxon>Actinomycetota</taxon>
        <taxon>Actinomycetes</taxon>
        <taxon>Mycobacteriales</taxon>
        <taxon>Nocardiaceae</taxon>
        <taxon>Nocardia</taxon>
    </lineage>
</organism>
<dbReference type="InterPro" id="IPR032466">
    <property type="entry name" value="Metal_Hydrolase"/>
</dbReference>
<dbReference type="GO" id="GO:0019748">
    <property type="term" value="P:secondary metabolic process"/>
    <property type="evidence" value="ECO:0007669"/>
    <property type="project" value="TreeGrafter"/>
</dbReference>